<dbReference type="SMART" id="SM00225">
    <property type="entry name" value="BTB"/>
    <property type="match status" value="1"/>
</dbReference>
<sequence>MQGEETLKRVDGLWFDADAVVLRADDTVFRVSRSVLAARSTVFRDMVAFPQPAAGTPDVETIDGIPVVRMFDSPEDVEPFLRAVFDSSYFMPAPAPIDFLAVLSILRLSHKYGVEYLFQRALLHLEHVYPVDPSPHRPLHTLATNHLGYQAGKVELDLRAIPLIRQVEATWLLPFAFYSLGTYYFEEVFPSAFWATFPEDLQRIFLCLQMKHIRMIGAMHHCVGEASPSPKCRSEDQCISEMAVFCCTSILFNSPLNDIEERVDLDPLLMWDQSLAWDNFIENQICESCRLKILAEKEDVWWDLWEQLPANCGLEKWDVLKQRRQVVLGP</sequence>
<dbReference type="Proteomes" id="UP000815677">
    <property type="component" value="Unassembled WGS sequence"/>
</dbReference>
<organism evidence="2 3">
    <name type="scientific">Mycena chlorophos</name>
    <name type="common">Agaric fungus</name>
    <name type="synonym">Agaricus chlorophos</name>
    <dbReference type="NCBI Taxonomy" id="658473"/>
    <lineage>
        <taxon>Eukaryota</taxon>
        <taxon>Fungi</taxon>
        <taxon>Dikarya</taxon>
        <taxon>Basidiomycota</taxon>
        <taxon>Agaricomycotina</taxon>
        <taxon>Agaricomycetes</taxon>
        <taxon>Agaricomycetidae</taxon>
        <taxon>Agaricales</taxon>
        <taxon>Marasmiineae</taxon>
        <taxon>Mycenaceae</taxon>
        <taxon>Mycena</taxon>
    </lineage>
</organism>
<dbReference type="InterPro" id="IPR000210">
    <property type="entry name" value="BTB/POZ_dom"/>
</dbReference>
<dbReference type="Gene3D" id="3.30.710.10">
    <property type="entry name" value="Potassium Channel Kv1.1, Chain A"/>
    <property type="match status" value="1"/>
</dbReference>
<dbReference type="CDD" id="cd18186">
    <property type="entry name" value="BTB_POZ_ZBTB_KLHL-like"/>
    <property type="match status" value="1"/>
</dbReference>
<evidence type="ECO:0000313" key="2">
    <source>
        <dbReference type="EMBL" id="GAT50409.1"/>
    </source>
</evidence>
<dbReference type="EMBL" id="DF846462">
    <property type="protein sequence ID" value="GAT50409.1"/>
    <property type="molecule type" value="Genomic_DNA"/>
</dbReference>
<dbReference type="PROSITE" id="PS50097">
    <property type="entry name" value="BTB"/>
    <property type="match status" value="1"/>
</dbReference>
<evidence type="ECO:0000313" key="3">
    <source>
        <dbReference type="Proteomes" id="UP000815677"/>
    </source>
</evidence>
<reference evidence="2" key="1">
    <citation type="submission" date="2014-09" db="EMBL/GenBank/DDBJ databases">
        <title>Genome sequence of the luminous mushroom Mycena chlorophos for searching fungal bioluminescence genes.</title>
        <authorList>
            <person name="Tanaka Y."/>
            <person name="Kasuga D."/>
            <person name="Oba Y."/>
            <person name="Hase S."/>
            <person name="Sato K."/>
            <person name="Oba Y."/>
            <person name="Sakakibara Y."/>
        </authorList>
    </citation>
    <scope>NUCLEOTIDE SEQUENCE</scope>
</reference>
<protein>
    <recommendedName>
        <fullName evidence="1">BTB domain-containing protein</fullName>
    </recommendedName>
</protein>
<gene>
    <name evidence="2" type="ORF">MCHLO_07654</name>
</gene>
<proteinExistence type="predicted"/>
<keyword evidence="3" id="KW-1185">Reference proteome</keyword>
<dbReference type="Pfam" id="PF00651">
    <property type="entry name" value="BTB"/>
    <property type="match status" value="1"/>
</dbReference>
<evidence type="ECO:0000259" key="1">
    <source>
        <dbReference type="PROSITE" id="PS50097"/>
    </source>
</evidence>
<name>A0ABQ0LIN3_MYCCL</name>
<accession>A0ABQ0LIN3</accession>
<feature type="domain" description="BTB" evidence="1">
    <location>
        <begin position="18"/>
        <end position="93"/>
    </location>
</feature>
<dbReference type="SUPFAM" id="SSF54695">
    <property type="entry name" value="POZ domain"/>
    <property type="match status" value="1"/>
</dbReference>
<dbReference type="InterPro" id="IPR011333">
    <property type="entry name" value="SKP1/BTB/POZ_sf"/>
</dbReference>